<evidence type="ECO:0000313" key="3">
    <source>
        <dbReference type="RefSeq" id="XP_013393081.1"/>
    </source>
</evidence>
<evidence type="ECO:0000313" key="1">
    <source>
        <dbReference type="Proteomes" id="UP000085678"/>
    </source>
</evidence>
<dbReference type="Proteomes" id="UP000085678">
    <property type="component" value="Unplaced"/>
</dbReference>
<reference evidence="2" key="1">
    <citation type="journal article" date="2015" name="Nat. Commun.">
        <title>The Lingula genome provides insights into brachiopod evolution and the origin of phosphate biomineralization.</title>
        <authorList>
            <person name="Luo Y.J."/>
            <person name="Takeuchi T."/>
            <person name="Koyanagi R."/>
            <person name="Yamada L."/>
            <person name="Kanda M."/>
            <person name="Khalturina M."/>
            <person name="Fujie M."/>
            <person name="Yamasaki S.I."/>
            <person name="Endo K."/>
            <person name="Satoh N."/>
        </authorList>
    </citation>
    <scope>NUCLEOTIDE SEQUENCE</scope>
</reference>
<keyword evidence="1" id="KW-1185">Reference proteome</keyword>
<name>A0A1S3HB54_LINAN</name>
<dbReference type="InterPro" id="IPR007577">
    <property type="entry name" value="GlycoTrfase_DXD_sugar-bd_CS"/>
</dbReference>
<dbReference type="KEGG" id="lak:106160860"/>
<dbReference type="RefSeq" id="XP_013393081.1">
    <property type="nucleotide sequence ID" value="XM_013537627.1"/>
</dbReference>
<dbReference type="KEGG" id="lak:106153110"/>
<dbReference type="GeneID" id="106153110"/>
<dbReference type="RefSeq" id="XP_013382374.1">
    <property type="nucleotide sequence ID" value="XM_013526920.1"/>
</dbReference>
<accession>A0A1S3HB54</accession>
<dbReference type="Gene3D" id="3.90.550.20">
    <property type="match status" value="1"/>
</dbReference>
<dbReference type="Pfam" id="PF04488">
    <property type="entry name" value="Gly_transf_sug"/>
    <property type="match status" value="1"/>
</dbReference>
<dbReference type="InterPro" id="IPR029044">
    <property type="entry name" value="Nucleotide-diphossugar_trans"/>
</dbReference>
<reference evidence="2 3" key="2">
    <citation type="submission" date="2025-04" db="UniProtKB">
        <authorList>
            <consortium name="RefSeq"/>
        </authorList>
    </citation>
    <scope>IDENTIFICATION</scope>
    <source>
        <tissue evidence="3">Gonads</tissue>
    </source>
</reference>
<sequence>MKLLFKLSLAAIGVATVSLIFLSTRYQLARRTDLKNNESSFNEGINRNSQYYSTTGVQKEDLVLSERGLYEYNNKPFIWIYWEGHHRPAYVDLCLETLSCHNFRDFNVKVLNDTEFIKSVKTVHKAYQFLRIHHRSDYFRAKILHTFGGVYLDIDTIGMKSYKELAAKLPDADVVGASSRGNVDNLHVGDLGPMKAGTKLTTEWMARIDLILDLQLKNLRLYSEGKLKEYPVQWSEIVNGAKPILERLVTQKKIKYSMVDGPSTWTQYDANQMMGSDENITSKLKDTEILSLNNALYPQNFKEMGRDEILKSNIGISQLIKYSLEKCKRGFS</sequence>
<dbReference type="OrthoDB" id="409543at2759"/>
<dbReference type="SUPFAM" id="SSF53448">
    <property type="entry name" value="Nucleotide-diphospho-sugar transferases"/>
    <property type="match status" value="1"/>
</dbReference>
<protein>
    <submittedName>
        <fullName evidence="2">Uncharacterized protein LOC106153110</fullName>
    </submittedName>
    <submittedName>
        <fullName evidence="3">Uncharacterized protein LOC106160860</fullName>
    </submittedName>
</protein>
<dbReference type="AlphaFoldDB" id="A0A1S3HB54"/>
<evidence type="ECO:0000313" key="2">
    <source>
        <dbReference type="RefSeq" id="XP_013382374.1"/>
    </source>
</evidence>
<proteinExistence type="predicted"/>
<organism evidence="1 2">
    <name type="scientific">Lingula anatina</name>
    <name type="common">Brachiopod</name>
    <name type="synonym">Lingula unguis</name>
    <dbReference type="NCBI Taxonomy" id="7574"/>
    <lineage>
        <taxon>Eukaryota</taxon>
        <taxon>Metazoa</taxon>
        <taxon>Spiralia</taxon>
        <taxon>Lophotrochozoa</taxon>
        <taxon>Brachiopoda</taxon>
        <taxon>Linguliformea</taxon>
        <taxon>Lingulata</taxon>
        <taxon>Lingulida</taxon>
        <taxon>Linguloidea</taxon>
        <taxon>Lingulidae</taxon>
        <taxon>Lingula</taxon>
    </lineage>
</organism>
<gene>
    <name evidence="2" type="primary">LOC106153110</name>
    <name evidence="3" type="synonym">LOC106160860</name>
</gene>
<dbReference type="GeneID" id="106160860"/>